<evidence type="ECO:0000256" key="1">
    <source>
        <dbReference type="SAM" id="SignalP"/>
    </source>
</evidence>
<gene>
    <name evidence="2" type="ORF">OJ997_11085</name>
</gene>
<protein>
    <submittedName>
        <fullName evidence="2">Uncharacterized protein</fullName>
    </submittedName>
</protein>
<dbReference type="EMBL" id="JAPDDP010000016">
    <property type="protein sequence ID" value="MDA0180838.1"/>
    <property type="molecule type" value="Genomic_DNA"/>
</dbReference>
<feature type="signal peptide" evidence="1">
    <location>
        <begin position="1"/>
        <end position="22"/>
    </location>
</feature>
<proteinExistence type="predicted"/>
<keyword evidence="3" id="KW-1185">Reference proteome</keyword>
<dbReference type="PROSITE" id="PS51257">
    <property type="entry name" value="PROKAR_LIPOPROTEIN"/>
    <property type="match status" value="1"/>
</dbReference>
<accession>A0A9X3N6U3</accession>
<evidence type="ECO:0000313" key="2">
    <source>
        <dbReference type="EMBL" id="MDA0180838.1"/>
    </source>
</evidence>
<dbReference type="AlphaFoldDB" id="A0A9X3N6U3"/>
<evidence type="ECO:0000313" key="3">
    <source>
        <dbReference type="Proteomes" id="UP001147653"/>
    </source>
</evidence>
<dbReference type="RefSeq" id="WP_270025147.1">
    <property type="nucleotide sequence ID" value="NZ_JAPDDP010000016.1"/>
</dbReference>
<organism evidence="2 3">
    <name type="scientific">Solirubrobacter phytolaccae</name>
    <dbReference type="NCBI Taxonomy" id="1404360"/>
    <lineage>
        <taxon>Bacteria</taxon>
        <taxon>Bacillati</taxon>
        <taxon>Actinomycetota</taxon>
        <taxon>Thermoleophilia</taxon>
        <taxon>Solirubrobacterales</taxon>
        <taxon>Solirubrobacteraceae</taxon>
        <taxon>Solirubrobacter</taxon>
    </lineage>
</organism>
<name>A0A9X3N6U3_9ACTN</name>
<feature type="chain" id="PRO_5040990974" evidence="1">
    <location>
        <begin position="23"/>
        <end position="261"/>
    </location>
</feature>
<keyword evidence="1" id="KW-0732">Signal</keyword>
<sequence length="261" mass="27518">MKIRALCLTLLASACFAPSANAAVADSILPFYDAADGVRAVKRASGEDVIRFDAKAAKLYKAIAGKTAEISCNTRIVRNDAGPLDVVGAGFSSTRKLPKRRGSVRLGTTKAELCAIATKKVKGEELCFAPEVGSKLCVRVAVALTPAGTAYLDERARTIELAFTASLLGAALSPDFKVPGNTTLEKMHTLLGPDVVELATPDESPALGKVGFWAPDAKNFAIVALLADGTRRFLSIRDGVFSTNDLRLTEGLDSEDVFTLG</sequence>
<reference evidence="2" key="1">
    <citation type="submission" date="2022-10" db="EMBL/GenBank/DDBJ databases">
        <title>The WGS of Solirubrobacter phytolaccae KCTC 29190.</title>
        <authorList>
            <person name="Jiang Z."/>
        </authorList>
    </citation>
    <scope>NUCLEOTIDE SEQUENCE</scope>
    <source>
        <strain evidence="2">KCTC 29190</strain>
    </source>
</reference>
<comment type="caution">
    <text evidence="2">The sequence shown here is derived from an EMBL/GenBank/DDBJ whole genome shotgun (WGS) entry which is preliminary data.</text>
</comment>
<dbReference type="Proteomes" id="UP001147653">
    <property type="component" value="Unassembled WGS sequence"/>
</dbReference>